<name>A0A0X3VUR0_STRVO</name>
<evidence type="ECO:0000313" key="3">
    <source>
        <dbReference type="Proteomes" id="UP000053413"/>
    </source>
</evidence>
<feature type="region of interest" description="Disordered" evidence="1">
    <location>
        <begin position="98"/>
        <end position="133"/>
    </location>
</feature>
<proteinExistence type="predicted"/>
<accession>A0A0X3VUR0</accession>
<comment type="caution">
    <text evidence="2">The sequence shown here is derived from an EMBL/GenBank/DDBJ whole genome shotgun (WGS) entry which is preliminary data.</text>
</comment>
<sequence length="133" mass="13912">MYPASGLTRNATAAEISAAVPSLPVGFGAYSATTSGSSSAHCPGQPRAAAPSSNICRMPSVTMTPGLTVFAVMPDPARCRARLVVMLTTAALAAEYVDQPPGHRGTDTAAAPRHHRPSSRKLQVHMRHARPRL</sequence>
<gene>
    <name evidence="2" type="ORF">ADL28_29525</name>
</gene>
<evidence type="ECO:0000256" key="1">
    <source>
        <dbReference type="SAM" id="MobiDB-lite"/>
    </source>
</evidence>
<feature type="compositionally biased region" description="Basic residues" evidence="1">
    <location>
        <begin position="112"/>
        <end position="133"/>
    </location>
</feature>
<protein>
    <submittedName>
        <fullName evidence="2">Uncharacterized protein</fullName>
    </submittedName>
</protein>
<dbReference type="EMBL" id="LLZJ01000377">
    <property type="protein sequence ID" value="KUL48390.1"/>
    <property type="molecule type" value="Genomic_DNA"/>
</dbReference>
<organism evidence="2 3">
    <name type="scientific">Streptomyces violaceusniger</name>
    <dbReference type="NCBI Taxonomy" id="68280"/>
    <lineage>
        <taxon>Bacteria</taxon>
        <taxon>Bacillati</taxon>
        <taxon>Actinomycetota</taxon>
        <taxon>Actinomycetes</taxon>
        <taxon>Kitasatosporales</taxon>
        <taxon>Streptomycetaceae</taxon>
        <taxon>Streptomyces</taxon>
        <taxon>Streptomyces violaceusniger group</taxon>
    </lineage>
</organism>
<reference evidence="3" key="1">
    <citation type="submission" date="2015-10" db="EMBL/GenBank/DDBJ databases">
        <authorList>
            <person name="Ju K.-S."/>
            <person name="Doroghazi J.R."/>
            <person name="Metcalf W.W."/>
        </authorList>
    </citation>
    <scope>NUCLEOTIDE SEQUENCE [LARGE SCALE GENOMIC DNA]</scope>
    <source>
        <strain evidence="3">NRRL F-8817</strain>
    </source>
</reference>
<evidence type="ECO:0000313" key="2">
    <source>
        <dbReference type="EMBL" id="KUL48390.1"/>
    </source>
</evidence>
<dbReference type="AlphaFoldDB" id="A0A0X3VUR0"/>
<dbReference type="Proteomes" id="UP000053413">
    <property type="component" value="Unassembled WGS sequence"/>
</dbReference>